<keyword evidence="1" id="KW-0472">Membrane</keyword>
<accession>A0AAW8TRT1</accession>
<comment type="caution">
    <text evidence="2">The sequence shown here is derived from an EMBL/GenBank/DDBJ whole genome shotgun (WGS) entry which is preliminary data.</text>
</comment>
<gene>
    <name evidence="2" type="ORF">P7H47_06360</name>
</gene>
<dbReference type="Proteomes" id="UP001255696">
    <property type="component" value="Unassembled WGS sequence"/>
</dbReference>
<keyword evidence="1" id="KW-0812">Transmembrane</keyword>
<dbReference type="Pfam" id="PF04657">
    <property type="entry name" value="DMT_YdcZ"/>
    <property type="match status" value="1"/>
</dbReference>
<dbReference type="AlphaFoldDB" id="A0AAW8TRT1"/>
<reference evidence="2" key="1">
    <citation type="submission" date="2023-03" db="EMBL/GenBank/DDBJ databases">
        <authorList>
            <person name="Shen W."/>
            <person name="Cai J."/>
        </authorList>
    </citation>
    <scope>NUCLEOTIDE SEQUENCE</scope>
    <source>
        <strain evidence="2">B245-2</strain>
    </source>
</reference>
<dbReference type="EMBL" id="JARQBI010000012">
    <property type="protein sequence ID" value="MDT2796864.1"/>
    <property type="molecule type" value="Genomic_DNA"/>
</dbReference>
<dbReference type="InterPro" id="IPR006750">
    <property type="entry name" value="YdcZ"/>
</dbReference>
<evidence type="ECO:0000313" key="2">
    <source>
        <dbReference type="EMBL" id="MDT2796864.1"/>
    </source>
</evidence>
<proteinExistence type="predicted"/>
<protein>
    <submittedName>
        <fullName evidence="2">DMT family transporter</fullName>
    </submittedName>
</protein>
<organism evidence="2 3">
    <name type="scientific">Enterococcus cecorum</name>
    <dbReference type="NCBI Taxonomy" id="44008"/>
    <lineage>
        <taxon>Bacteria</taxon>
        <taxon>Bacillati</taxon>
        <taxon>Bacillota</taxon>
        <taxon>Bacilli</taxon>
        <taxon>Lactobacillales</taxon>
        <taxon>Enterococcaceae</taxon>
        <taxon>Enterococcus</taxon>
    </lineage>
</organism>
<keyword evidence="1" id="KW-1133">Transmembrane helix</keyword>
<sequence length="46" mass="5071">MYLLLGLFVGSLLPIQTAFNSKMRGIVQSPFLASLFSFAIGTLFFL</sequence>
<evidence type="ECO:0000256" key="1">
    <source>
        <dbReference type="SAM" id="Phobius"/>
    </source>
</evidence>
<feature type="transmembrane region" description="Helical" evidence="1">
    <location>
        <begin position="27"/>
        <end position="45"/>
    </location>
</feature>
<name>A0AAW8TRT1_9ENTE</name>
<evidence type="ECO:0000313" key="3">
    <source>
        <dbReference type="Proteomes" id="UP001255696"/>
    </source>
</evidence>